<dbReference type="PANTHER" id="PTHR48439:SF1">
    <property type="entry name" value="HEMIMETHYLATED DNA-BINDING DOMAIN-CONTAINING PROTEIN"/>
    <property type="match status" value="1"/>
</dbReference>
<proteinExistence type="predicted"/>
<accession>K2KDG2</accession>
<dbReference type="RefSeq" id="WP_008487892.1">
    <property type="nucleotide sequence ID" value="NZ_AMRG01000004.1"/>
</dbReference>
<dbReference type="NCBIfam" id="TIGR02097">
    <property type="entry name" value="yccV"/>
    <property type="match status" value="1"/>
</dbReference>
<keyword evidence="4" id="KW-1185">Reference proteome</keyword>
<dbReference type="Proteomes" id="UP000014115">
    <property type="component" value="Unassembled WGS sequence"/>
</dbReference>
<dbReference type="SMART" id="SM00992">
    <property type="entry name" value="YccV-like"/>
    <property type="match status" value="1"/>
</dbReference>
<dbReference type="PATRIC" id="fig|740709.3.peg.813"/>
<name>K2KDG2_9GAMM</name>
<dbReference type="EMBL" id="AMRG01000004">
    <property type="protein sequence ID" value="EKE84747.1"/>
    <property type="molecule type" value="Genomic_DNA"/>
</dbReference>
<dbReference type="PANTHER" id="PTHR48439">
    <property type="entry name" value="HEMIMETHYLATED DNA-BINDING DOMAIN-CONTAINING PROTEIN"/>
    <property type="match status" value="1"/>
</dbReference>
<dbReference type="Gene3D" id="2.30.30.390">
    <property type="entry name" value="Hemimethylated DNA-binding domain"/>
    <property type="match status" value="1"/>
</dbReference>
<dbReference type="eggNOG" id="COG3785">
    <property type="taxonomic scope" value="Bacteria"/>
</dbReference>
<dbReference type="InterPro" id="IPR053189">
    <property type="entry name" value="Clp_protease_adapter_ClpF"/>
</dbReference>
<dbReference type="AlphaFoldDB" id="K2KDG2"/>
<evidence type="ECO:0000256" key="1">
    <source>
        <dbReference type="NCBIfam" id="TIGR02097"/>
    </source>
</evidence>
<dbReference type="InterPro" id="IPR036623">
    <property type="entry name" value="Hemimethylated_DNA-bd_sf"/>
</dbReference>
<evidence type="ECO:0000313" key="4">
    <source>
        <dbReference type="Proteomes" id="UP000014115"/>
    </source>
</evidence>
<reference evidence="3 4" key="1">
    <citation type="journal article" date="2012" name="J. Bacteriol.">
        <title>Genome Sequence of Idiomarina xiamenensis Type Strain 10-D-4.</title>
        <authorList>
            <person name="Lai Q."/>
            <person name="Wang L."/>
            <person name="Wang W."/>
            <person name="Shao Z."/>
        </authorList>
    </citation>
    <scope>NUCLEOTIDE SEQUENCE [LARGE SCALE GENOMIC DNA]</scope>
    <source>
        <strain evidence="3 4">10-D-4</strain>
    </source>
</reference>
<comment type="caution">
    <text evidence="3">The sequence shown here is derived from an EMBL/GenBank/DDBJ whole genome shotgun (WGS) entry which is preliminary data.</text>
</comment>
<organism evidence="3 4">
    <name type="scientific">Idiomarina xiamenensis 10-D-4</name>
    <dbReference type="NCBI Taxonomy" id="740709"/>
    <lineage>
        <taxon>Bacteria</taxon>
        <taxon>Pseudomonadati</taxon>
        <taxon>Pseudomonadota</taxon>
        <taxon>Gammaproteobacteria</taxon>
        <taxon>Alteromonadales</taxon>
        <taxon>Idiomarinaceae</taxon>
        <taxon>Idiomarina</taxon>
    </lineage>
</organism>
<gene>
    <name evidence="3" type="ORF">A10D4_04015</name>
</gene>
<dbReference type="InterPro" id="IPR011722">
    <property type="entry name" value="Hemimethylated_DNA-bd_dom"/>
</dbReference>
<dbReference type="GO" id="GO:0003677">
    <property type="term" value="F:DNA binding"/>
    <property type="evidence" value="ECO:0007669"/>
    <property type="project" value="UniProtKB-UniRule"/>
</dbReference>
<evidence type="ECO:0000313" key="3">
    <source>
        <dbReference type="EMBL" id="EKE84747.1"/>
    </source>
</evidence>
<protein>
    <recommendedName>
        <fullName evidence="1">Heat shock protein HspQ</fullName>
    </recommendedName>
</protein>
<feature type="domain" description="Hemimethylated DNA-binding" evidence="2">
    <location>
        <begin position="3"/>
        <end position="99"/>
    </location>
</feature>
<dbReference type="Pfam" id="PF08755">
    <property type="entry name" value="YccV-like"/>
    <property type="match status" value="1"/>
</dbReference>
<dbReference type="SUPFAM" id="SSF141255">
    <property type="entry name" value="YccV-like"/>
    <property type="match status" value="1"/>
</dbReference>
<dbReference type="STRING" id="740709.A10D4_04015"/>
<evidence type="ECO:0000259" key="2">
    <source>
        <dbReference type="SMART" id="SM00992"/>
    </source>
</evidence>
<dbReference type="OrthoDB" id="9806050at2"/>
<sequence>MVEVKFALGQLVVHELYGYRGVIVDVDACFSLSDDWYQRMALSRPAKQQPWYLLLVNNSSLQTYVAEQHLLAESEPKQISHPLLNSLLGQFQHGSYGLLAKTN</sequence>